<evidence type="ECO:0000256" key="4">
    <source>
        <dbReference type="ARBA" id="ARBA00022538"/>
    </source>
</evidence>
<comment type="subcellular location">
    <subcellularLocation>
        <location evidence="1">Cell membrane</location>
        <topology evidence="1">Multi-pass membrane protein</topology>
    </subcellularLocation>
</comment>
<keyword evidence="4" id="KW-0633">Potassium transport</keyword>
<dbReference type="PANTHER" id="PTHR32024">
    <property type="entry name" value="TRK SYSTEM POTASSIUM UPTAKE PROTEIN TRKG-RELATED"/>
    <property type="match status" value="1"/>
</dbReference>
<feature type="transmembrane region" description="Helical" evidence="10">
    <location>
        <begin position="405"/>
        <end position="426"/>
    </location>
</feature>
<feature type="transmembrane region" description="Helical" evidence="10">
    <location>
        <begin position="350"/>
        <end position="369"/>
    </location>
</feature>
<feature type="transmembrane region" description="Helical" evidence="10">
    <location>
        <begin position="128"/>
        <end position="146"/>
    </location>
</feature>
<organism evidence="11 12">
    <name type="scientific">Formimonas warabiya</name>
    <dbReference type="NCBI Taxonomy" id="1761012"/>
    <lineage>
        <taxon>Bacteria</taxon>
        <taxon>Bacillati</taxon>
        <taxon>Bacillota</taxon>
        <taxon>Clostridia</taxon>
        <taxon>Eubacteriales</taxon>
        <taxon>Peptococcaceae</taxon>
        <taxon>Candidatus Formimonas</taxon>
    </lineage>
</organism>
<evidence type="ECO:0000256" key="9">
    <source>
        <dbReference type="ARBA" id="ARBA00023136"/>
    </source>
</evidence>
<name>A0A3G1KP75_FORW1</name>
<dbReference type="GO" id="GO:0015379">
    <property type="term" value="F:potassium:chloride symporter activity"/>
    <property type="evidence" value="ECO:0007669"/>
    <property type="project" value="InterPro"/>
</dbReference>
<feature type="transmembrane region" description="Helical" evidence="10">
    <location>
        <begin position="229"/>
        <end position="247"/>
    </location>
</feature>
<evidence type="ECO:0000256" key="2">
    <source>
        <dbReference type="ARBA" id="ARBA00022448"/>
    </source>
</evidence>
<accession>A0A3G1KP75</accession>
<evidence type="ECO:0000313" key="12">
    <source>
        <dbReference type="Proteomes" id="UP000323521"/>
    </source>
</evidence>
<evidence type="ECO:0000256" key="1">
    <source>
        <dbReference type="ARBA" id="ARBA00004651"/>
    </source>
</evidence>
<reference evidence="11 12" key="1">
    <citation type="submission" date="2016-10" db="EMBL/GenBank/DDBJ databases">
        <title>Complete Genome Sequence of Peptococcaceae strain DCMF.</title>
        <authorList>
            <person name="Edwards R.J."/>
            <person name="Holland S.I."/>
            <person name="Deshpande N.P."/>
            <person name="Wong Y.K."/>
            <person name="Ertan H."/>
            <person name="Manefield M."/>
            <person name="Russell T.L."/>
            <person name="Lee M.J."/>
        </authorList>
    </citation>
    <scope>NUCLEOTIDE SEQUENCE [LARGE SCALE GENOMIC DNA]</scope>
    <source>
        <strain evidence="11 12">DCMF</strain>
    </source>
</reference>
<evidence type="ECO:0000256" key="6">
    <source>
        <dbReference type="ARBA" id="ARBA00022958"/>
    </source>
</evidence>
<keyword evidence="12" id="KW-1185">Reference proteome</keyword>
<feature type="transmembrane region" description="Helical" evidence="10">
    <location>
        <begin position="188"/>
        <end position="209"/>
    </location>
</feature>
<keyword evidence="8" id="KW-0406">Ion transport</keyword>
<evidence type="ECO:0000256" key="3">
    <source>
        <dbReference type="ARBA" id="ARBA00022475"/>
    </source>
</evidence>
<proteinExistence type="predicted"/>
<dbReference type="NCBIfam" id="TIGR00933">
    <property type="entry name" value="2a38"/>
    <property type="match status" value="1"/>
</dbReference>
<keyword evidence="6" id="KW-0630">Potassium</keyword>
<keyword evidence="2" id="KW-0813">Transport</keyword>
<protein>
    <submittedName>
        <fullName evidence="11">Trk family potassium uptake protein</fullName>
    </submittedName>
</protein>
<feature type="transmembrane region" description="Helical" evidence="10">
    <location>
        <begin position="12"/>
        <end position="31"/>
    </location>
</feature>
<dbReference type="Pfam" id="PF02386">
    <property type="entry name" value="TrkH"/>
    <property type="match status" value="1"/>
</dbReference>
<sequence length="445" mass="48076">MYRKRINMTPPQILAIGFGVVIILGAFLLTLPIATVNGKGCPWLNALFTSTSATCVTGLIVADTGTYFSRFGQVVIALLIQVGGLGFMSMSVLFALALGKRILLKERLIVQEALNQINVEGIIRVTKFLLGVTFIIEGVAAFILTIRWAPDLGWGKAVYYGIFHSVSGFCNAGFDLFSVSMVNYRGDITVNLVMTSLIIIGGIGVTVLVDLANGISHRKMKFSLHTKMVLSITAILIVVGTVVIFLLEVNNPHTLGNISWKEKILASYFQAVVPRTAGFNSVPIGELHEVTLFFMVILMFIGASPGSTGGGIKTTTFGTISLLILSLIKGKNEVEVFDRTIPKETIFKSLTIFLISLGLVVVATMVMLITEKANLIQVLFEVVSAFGTVGLSTGLTPTLTPLGKVIIIFTMFLGRVGPLTLAFALTERMRKGSQIRHPEEKINVG</sequence>
<dbReference type="InterPro" id="IPR003445">
    <property type="entry name" value="Cat_transpt"/>
</dbReference>
<evidence type="ECO:0000313" key="11">
    <source>
        <dbReference type="EMBL" id="ATW23925.1"/>
    </source>
</evidence>
<evidence type="ECO:0000256" key="8">
    <source>
        <dbReference type="ARBA" id="ARBA00023065"/>
    </source>
</evidence>
<dbReference type="EMBL" id="CP017634">
    <property type="protein sequence ID" value="ATW23925.1"/>
    <property type="molecule type" value="Genomic_DNA"/>
</dbReference>
<feature type="transmembrane region" description="Helical" evidence="10">
    <location>
        <begin position="74"/>
        <end position="98"/>
    </location>
</feature>
<keyword evidence="3" id="KW-1003">Cell membrane</keyword>
<feature type="transmembrane region" description="Helical" evidence="10">
    <location>
        <begin position="287"/>
        <end position="304"/>
    </location>
</feature>
<dbReference type="OrthoDB" id="9810952at2"/>
<evidence type="ECO:0000256" key="5">
    <source>
        <dbReference type="ARBA" id="ARBA00022692"/>
    </source>
</evidence>
<evidence type="ECO:0000256" key="10">
    <source>
        <dbReference type="SAM" id="Phobius"/>
    </source>
</evidence>
<evidence type="ECO:0000256" key="7">
    <source>
        <dbReference type="ARBA" id="ARBA00022989"/>
    </source>
</evidence>
<dbReference type="PANTHER" id="PTHR32024:SF1">
    <property type="entry name" value="KTR SYSTEM POTASSIUM UPTAKE PROTEIN B"/>
    <property type="match status" value="1"/>
</dbReference>
<gene>
    <name evidence="11" type="ORF">DCMF_03140</name>
</gene>
<dbReference type="GO" id="GO:0005886">
    <property type="term" value="C:plasma membrane"/>
    <property type="evidence" value="ECO:0007669"/>
    <property type="project" value="UniProtKB-SubCell"/>
</dbReference>
<keyword evidence="9 10" id="KW-0472">Membrane</keyword>
<dbReference type="KEGG" id="fwa:DCMF_03140"/>
<dbReference type="InterPro" id="IPR004772">
    <property type="entry name" value="TrkH"/>
</dbReference>
<dbReference type="RefSeq" id="WP_148133093.1">
    <property type="nucleotide sequence ID" value="NZ_CP017634.1"/>
</dbReference>
<dbReference type="Proteomes" id="UP000323521">
    <property type="component" value="Chromosome"/>
</dbReference>
<keyword evidence="7 10" id="KW-1133">Transmembrane helix</keyword>
<dbReference type="AlphaFoldDB" id="A0A3G1KP75"/>
<keyword evidence="5 10" id="KW-0812">Transmembrane</keyword>